<dbReference type="EMBL" id="CP092427">
    <property type="protein sequence ID" value="ULP39295.1"/>
    <property type="molecule type" value="Genomic_DNA"/>
</dbReference>
<sequence length="202" mass="22002">MDGGQGGLRARARHWLAERPVRQWWKAALAATLAVAALFGGLDTVNTGATPFRAGEKFSDGQYTVVVNGARLLREVRGGGRTIGPARPGQRYLGVVATVSNDGTVPGWLRNELDLRDVSADDFFGTWRFRDGSQIGTLGPGLTEKVVFLWVVRDDAVTAGDTITVRVWKKTFTQLMVAYGGREWIDSNTDYGVTELVVEESA</sequence>
<dbReference type="EMBL" id="JACKRN010000815">
    <property type="protein sequence ID" value="MCV7073128.1"/>
    <property type="molecule type" value="Genomic_DNA"/>
</dbReference>
<reference evidence="1" key="2">
    <citation type="journal article" date="2022" name="BMC Genomics">
        <title>Comparative genome analysis of mycobacteria focusing on tRNA and non-coding RNA.</title>
        <authorList>
            <person name="Behra P.R.K."/>
            <person name="Pettersson B.M.F."/>
            <person name="Ramesh M."/>
            <person name="Das S."/>
            <person name="Dasgupta S."/>
            <person name="Kirsebom L.A."/>
        </authorList>
    </citation>
    <scope>NUCLEOTIDE SEQUENCE</scope>
    <source>
        <strain evidence="1">DSM 45406</strain>
    </source>
</reference>
<keyword evidence="3" id="KW-1185">Reference proteome</keyword>
<dbReference type="Proteomes" id="UP001055159">
    <property type="component" value="Chromosome"/>
</dbReference>
<accession>A0A9X2YG47</accession>
<reference evidence="2" key="3">
    <citation type="submission" date="2022-08" db="EMBL/GenBank/DDBJ databases">
        <title>Whole genome sequencing of non-tuberculosis mycobacteria type-strains.</title>
        <authorList>
            <person name="Igarashi Y."/>
            <person name="Osugi A."/>
            <person name="Mitarai S."/>
        </authorList>
    </citation>
    <scope>NUCLEOTIDE SEQUENCE</scope>
    <source>
        <strain evidence="2">JCM 16372</strain>
    </source>
</reference>
<proteinExistence type="predicted"/>
<dbReference type="Proteomes" id="UP001140272">
    <property type="component" value="Unassembled WGS sequence"/>
</dbReference>
<evidence type="ECO:0000313" key="2">
    <source>
        <dbReference type="EMBL" id="ULP39295.1"/>
    </source>
</evidence>
<gene>
    <name evidence="1" type="ORF">H7H73_25165</name>
    <name evidence="2" type="ORF">MJO55_13325</name>
</gene>
<evidence type="ECO:0000313" key="4">
    <source>
        <dbReference type="Proteomes" id="UP001140272"/>
    </source>
</evidence>
<organism evidence="1 4">
    <name type="scientific">Mycolicibacterium rufum</name>
    <dbReference type="NCBI Taxonomy" id="318424"/>
    <lineage>
        <taxon>Bacteria</taxon>
        <taxon>Bacillati</taxon>
        <taxon>Actinomycetota</taxon>
        <taxon>Actinomycetes</taxon>
        <taxon>Mycobacteriales</taxon>
        <taxon>Mycobacteriaceae</taxon>
        <taxon>Mycolicibacterium</taxon>
    </lineage>
</organism>
<dbReference type="AlphaFoldDB" id="A0A9X2YG47"/>
<dbReference type="RefSeq" id="WP_043408984.1">
    <property type="nucleotide sequence ID" value="NZ_CP092427.2"/>
</dbReference>
<reference evidence="1" key="1">
    <citation type="submission" date="2020-07" db="EMBL/GenBank/DDBJ databases">
        <authorList>
            <person name="Pettersson B.M.F."/>
            <person name="Behra P.R.K."/>
            <person name="Ramesh M."/>
            <person name="Das S."/>
            <person name="Dasgupta S."/>
            <person name="Kirsebom L.A."/>
        </authorList>
    </citation>
    <scope>NUCLEOTIDE SEQUENCE</scope>
    <source>
        <strain evidence="1">DSM 45406</strain>
    </source>
</reference>
<name>A0A9X2YG47_9MYCO</name>
<evidence type="ECO:0000313" key="3">
    <source>
        <dbReference type="Proteomes" id="UP001055159"/>
    </source>
</evidence>
<evidence type="ECO:0008006" key="5">
    <source>
        <dbReference type="Google" id="ProtNLM"/>
    </source>
</evidence>
<evidence type="ECO:0000313" key="1">
    <source>
        <dbReference type="EMBL" id="MCV7073128.1"/>
    </source>
</evidence>
<protein>
    <recommendedName>
        <fullName evidence="5">DUF4352 domain-containing protein</fullName>
    </recommendedName>
</protein>